<accession>A0A6P5A4W5</accession>
<keyword evidence="22" id="KW-1185">Reference proteome</keyword>
<evidence type="ECO:0000256" key="3">
    <source>
        <dbReference type="ARBA" id="ARBA00022448"/>
    </source>
</evidence>
<evidence type="ECO:0000256" key="8">
    <source>
        <dbReference type="ARBA" id="ARBA00022826"/>
    </source>
</evidence>
<evidence type="ECO:0000256" key="10">
    <source>
        <dbReference type="ARBA" id="ARBA00022842"/>
    </source>
</evidence>
<evidence type="ECO:0000313" key="22">
    <source>
        <dbReference type="Proteomes" id="UP000515135"/>
    </source>
</evidence>
<evidence type="ECO:0000256" key="4">
    <source>
        <dbReference type="ARBA" id="ARBA00022475"/>
    </source>
</evidence>
<dbReference type="FunFam" id="1.10.287.70:FF:000015">
    <property type="entry name" value="Calcium-activated potassium channel subunit alpha-1 isoform X7"/>
    <property type="match status" value="1"/>
</dbReference>
<dbReference type="KEGG" id="bbel:109485398"/>
<feature type="transmembrane region" description="Helical" evidence="20">
    <location>
        <begin position="14"/>
        <end position="36"/>
    </location>
</feature>
<keyword evidence="6 20" id="KW-0812">Transmembrane</keyword>
<evidence type="ECO:0000313" key="23">
    <source>
        <dbReference type="RefSeq" id="XP_019644523.1"/>
    </source>
</evidence>
<feature type="region of interest" description="Disordered" evidence="19">
    <location>
        <begin position="1155"/>
        <end position="1190"/>
    </location>
</feature>
<dbReference type="GeneID" id="109485398"/>
<keyword evidence="5" id="KW-0633">Potassium transport</keyword>
<keyword evidence="16" id="KW-0407">Ion channel</keyword>
<feature type="domain" description="RCK N-terminal" evidence="21">
    <location>
        <begin position="351"/>
        <end position="494"/>
    </location>
</feature>
<evidence type="ECO:0000256" key="2">
    <source>
        <dbReference type="ARBA" id="ARBA00008648"/>
    </source>
</evidence>
<evidence type="ECO:0000256" key="14">
    <source>
        <dbReference type="ARBA" id="ARBA00023065"/>
    </source>
</evidence>
<dbReference type="AlphaFoldDB" id="A0A6P5A4W5"/>
<dbReference type="PANTHER" id="PTHR10027">
    <property type="entry name" value="CALCIUM-ACTIVATED POTASSIUM CHANNEL ALPHA CHAIN"/>
    <property type="match status" value="1"/>
</dbReference>
<dbReference type="FunFam" id="3.40.50.720:FF:000005">
    <property type="entry name" value="calcium-activated potassium channel subunit alpha-1 isoform X6"/>
    <property type="match status" value="1"/>
</dbReference>
<dbReference type="InterPro" id="IPR005821">
    <property type="entry name" value="Ion_trans_dom"/>
</dbReference>
<evidence type="ECO:0000256" key="11">
    <source>
        <dbReference type="ARBA" id="ARBA00022882"/>
    </source>
</evidence>
<dbReference type="Pfam" id="PF21014">
    <property type="entry name" value="Slowpoke_C"/>
    <property type="match status" value="1"/>
</dbReference>
<reference evidence="23" key="1">
    <citation type="submission" date="2025-08" db="UniProtKB">
        <authorList>
            <consortium name="RefSeq"/>
        </authorList>
    </citation>
    <scope>IDENTIFICATION</scope>
    <source>
        <tissue evidence="23">Gonad</tissue>
    </source>
</reference>
<proteinExistence type="inferred from homology"/>
<evidence type="ECO:0000256" key="15">
    <source>
        <dbReference type="ARBA" id="ARBA00023136"/>
    </source>
</evidence>
<dbReference type="Pfam" id="PF03493">
    <property type="entry name" value="BK_channel_a"/>
    <property type="match status" value="1"/>
</dbReference>
<keyword evidence="9" id="KW-0106">Calcium</keyword>
<dbReference type="PROSITE" id="PS51201">
    <property type="entry name" value="RCK_N"/>
    <property type="match status" value="2"/>
</dbReference>
<dbReference type="PRINTS" id="PR00169">
    <property type="entry name" value="KCHANNEL"/>
</dbReference>
<feature type="compositionally biased region" description="Low complexity" evidence="19">
    <location>
        <begin position="722"/>
        <end position="742"/>
    </location>
</feature>
<dbReference type="SUPFAM" id="SSF81324">
    <property type="entry name" value="Voltage-gated potassium channels"/>
    <property type="match status" value="1"/>
</dbReference>
<feature type="compositionally biased region" description="Basic residues" evidence="19">
    <location>
        <begin position="1168"/>
        <end position="1181"/>
    </location>
</feature>
<comment type="subcellular location">
    <subcellularLocation>
        <location evidence="1">Cell membrane</location>
        <topology evidence="1">Multi-pass membrane protein</topology>
    </subcellularLocation>
</comment>
<dbReference type="RefSeq" id="XP_019644523.1">
    <property type="nucleotide sequence ID" value="XM_019788964.1"/>
</dbReference>
<dbReference type="PRINTS" id="PR01449">
    <property type="entry name" value="BKCHANNELA"/>
</dbReference>
<dbReference type="GO" id="GO:0045211">
    <property type="term" value="C:postsynaptic membrane"/>
    <property type="evidence" value="ECO:0007669"/>
    <property type="project" value="TreeGrafter"/>
</dbReference>
<gene>
    <name evidence="23" type="primary">LOC109485398</name>
</gene>
<dbReference type="InterPro" id="IPR003929">
    <property type="entry name" value="K_chnl_BK_asu"/>
</dbReference>
<dbReference type="InterPro" id="IPR048735">
    <property type="entry name" value="Slowpoke-like_C"/>
</dbReference>
<protein>
    <recommendedName>
        <fullName evidence="17">BK channel</fullName>
    </recommendedName>
    <alternativeName>
        <fullName evidence="18">Slowpoke homolog</fullName>
    </alternativeName>
</protein>
<feature type="transmembrane region" description="Helical" evidence="20">
    <location>
        <begin position="311"/>
        <end position="332"/>
    </location>
</feature>
<feature type="region of interest" description="Disordered" evidence="19">
    <location>
        <begin position="671"/>
        <end position="748"/>
    </location>
</feature>
<evidence type="ECO:0000256" key="6">
    <source>
        <dbReference type="ARBA" id="ARBA00022692"/>
    </source>
</evidence>
<evidence type="ECO:0000256" key="17">
    <source>
        <dbReference type="ARBA" id="ARBA00029579"/>
    </source>
</evidence>
<dbReference type="Pfam" id="PF22614">
    <property type="entry name" value="Slo-like_RCK"/>
    <property type="match status" value="2"/>
</dbReference>
<feature type="compositionally biased region" description="Polar residues" evidence="19">
    <location>
        <begin position="1156"/>
        <end position="1166"/>
    </location>
</feature>
<evidence type="ECO:0000256" key="18">
    <source>
        <dbReference type="ARBA" id="ARBA00033447"/>
    </source>
</evidence>
<keyword evidence="7" id="KW-0479">Metal-binding</keyword>
<organism evidence="22 23">
    <name type="scientific">Branchiostoma belcheri</name>
    <name type="common">Amphioxus</name>
    <dbReference type="NCBI Taxonomy" id="7741"/>
    <lineage>
        <taxon>Eukaryota</taxon>
        <taxon>Metazoa</taxon>
        <taxon>Chordata</taxon>
        <taxon>Cephalochordata</taxon>
        <taxon>Leptocardii</taxon>
        <taxon>Amphioxiformes</taxon>
        <taxon>Branchiostomatidae</taxon>
        <taxon>Branchiostoma</taxon>
    </lineage>
</organism>
<keyword evidence="13 20" id="KW-1133">Transmembrane helix</keyword>
<dbReference type="Proteomes" id="UP000515135">
    <property type="component" value="Unplaced"/>
</dbReference>
<name>A0A6P5A4W5_BRABE</name>
<feature type="transmembrane region" description="Helical" evidence="20">
    <location>
        <begin position="100"/>
        <end position="118"/>
    </location>
</feature>
<dbReference type="InterPro" id="IPR036291">
    <property type="entry name" value="NAD(P)-bd_dom_sf"/>
</dbReference>
<keyword evidence="10" id="KW-0460">Magnesium</keyword>
<keyword evidence="15 20" id="KW-0472">Membrane</keyword>
<dbReference type="GO" id="GO:0034702">
    <property type="term" value="C:monoatomic ion channel complex"/>
    <property type="evidence" value="ECO:0007669"/>
    <property type="project" value="UniProtKB-KW"/>
</dbReference>
<evidence type="ECO:0000256" key="9">
    <source>
        <dbReference type="ARBA" id="ARBA00022837"/>
    </source>
</evidence>
<keyword evidence="11" id="KW-0851">Voltage-gated channel</keyword>
<dbReference type="GO" id="GO:0046872">
    <property type="term" value="F:metal ion binding"/>
    <property type="evidence" value="ECO:0007669"/>
    <property type="project" value="UniProtKB-KW"/>
</dbReference>
<feature type="transmembrane region" description="Helical" evidence="20">
    <location>
        <begin position="163"/>
        <end position="179"/>
    </location>
</feature>
<keyword evidence="12" id="KW-0630">Potassium</keyword>
<feature type="transmembrane region" description="Helical" evidence="20">
    <location>
        <begin position="186"/>
        <end position="208"/>
    </location>
</feature>
<comment type="similarity">
    <text evidence="2">Belongs to the potassium channel family. Calcium-activated (TC 1.A.1.3) subfamily. KCa1.1/KCNMA1 sub-subfamily.</text>
</comment>
<dbReference type="SUPFAM" id="SSF51735">
    <property type="entry name" value="NAD(P)-binding Rossmann-fold domains"/>
    <property type="match status" value="1"/>
</dbReference>
<evidence type="ECO:0000259" key="21">
    <source>
        <dbReference type="PROSITE" id="PS51201"/>
    </source>
</evidence>
<keyword evidence="3" id="KW-0813">Transport</keyword>
<dbReference type="OrthoDB" id="10035564at2759"/>
<dbReference type="Gene3D" id="3.40.50.720">
    <property type="entry name" value="NAD(P)-binding Rossmann-like Domain"/>
    <property type="match status" value="2"/>
</dbReference>
<dbReference type="PANTHER" id="PTHR10027:SF33">
    <property type="entry name" value="CALCIUM-ACTIVATED POTASSIUM CHANNEL SUBUNIT ALPHA-1-RELATED"/>
    <property type="match status" value="1"/>
</dbReference>
<keyword evidence="14" id="KW-0406">Ion transport</keyword>
<evidence type="ECO:0000256" key="13">
    <source>
        <dbReference type="ARBA" id="ARBA00022989"/>
    </source>
</evidence>
<dbReference type="InterPro" id="IPR047871">
    <property type="entry name" value="K_chnl_Slo-like"/>
</dbReference>
<evidence type="ECO:0000256" key="1">
    <source>
        <dbReference type="ARBA" id="ARBA00004651"/>
    </source>
</evidence>
<evidence type="ECO:0000256" key="5">
    <source>
        <dbReference type="ARBA" id="ARBA00022538"/>
    </source>
</evidence>
<dbReference type="Gene3D" id="1.10.287.70">
    <property type="match status" value="1"/>
</dbReference>
<evidence type="ECO:0000256" key="19">
    <source>
        <dbReference type="SAM" id="MobiDB-lite"/>
    </source>
</evidence>
<evidence type="ECO:0000256" key="7">
    <source>
        <dbReference type="ARBA" id="ARBA00022723"/>
    </source>
</evidence>
<evidence type="ECO:0000256" key="20">
    <source>
        <dbReference type="SAM" id="Phobius"/>
    </source>
</evidence>
<sequence length="1190" mass="132964">MDTMDANCNQKERMWWAFLTSSFVTFVGGLVCILLWRLGAWLFCRVAEKPAEVVAQSPSATKMQDTGVFVKSPDPEIGWMTAVKDWAGVLISAQTVTGRILVVLVFLLSLGALVVYLLNSSENTTDVKECVNAQSNSSCKVVRYLQIEKCIVFSQETLLQVDFGFNIIFLLYFGLRFIAANDKLWFWLELNSLVDFFTVPPVFVSVYLNRSYLGLRFLRALRLIQFSEILQFLNVLKTSNSIKLVNLISIFFSVWMTGAGFIHLVENSGDPWLDFQNKHPMSYWECLYLMMVTMSTVGYGDIFATTSLGRAFMVVFILGGLAMFASCVPEIIELIGSRKKYGGSYSAISGRKHVVVCGHITYESVSNFLKDFLHKDRDDVNVEIIFLHPLPPNLQLEALLKRHFTQVEFFEGSVLNAGDLARVKIEDADACLIIANKYCNNPDAEDAANIMRVISIKNYCSHVRLIIQMMQYHNKAYLLNIPSWNWKEGDDVICLAELKLGFIAQSCLAPGFSTVMANLFAMRSTVLMEEDSWQKHYLGGVAAEMYTEYLSSAFTGMSFPQVSEVCFVKLQLLLIAVEFQGSETQEKESGAGRLHRILINPNNSYHIKEGTLGFFIAQSAKEVRRAYFYCKQCHGDIKQPDKIKKCKCMQALEAQANNKVNVAALGNLKQKEGPTQVVAPTKKKRNGNSNELDSPKRNIRNFHGMTSRGKKGRDFPMPLQISPSRLPDSSLPPVNSPSLPNNDEARDLDCDTKKYDSTGMFHWCPSRDLEKAILSRNEAAMSVLSGHVVVCIFSTADSPLIGLRNLVMPLRASNFSYHELKTIVLLGDLDYIKREWDMLCNFPKVAVLPGSPMCRADLRAVNVNLCDMCVILSPNNQSQEQDPCLQDKEAILCSLNIKSMQFDDSIGLLQANSQGGHSWILPGTPIGGGTGRAGFLPPGFNNAFSPASSPDNNVSRRGSTMGSNVPMITELVNDGNVQFLDQDDDDDPDTELYLTQPFACGTAFTISVLDSLMSATYFNDNALTLIRTLITGGATHELEQILAEGSGMRGGYSTPETLRNRDRCKVAQIPMMDGPFQAFGTIGKNGGCYGDLFVSALKSYNLLAFGIYRFRDAECNTKNPSSKRYVITNPPYEFKLCTTDMIFCLQQFDRNPMDMRSNSFSQSQSHLMRGKQKNRPTKKKQNVQIAHNKV</sequence>
<evidence type="ECO:0000256" key="12">
    <source>
        <dbReference type="ARBA" id="ARBA00022958"/>
    </source>
</evidence>
<dbReference type="GO" id="GO:0060072">
    <property type="term" value="F:large conductance calcium-activated potassium channel activity"/>
    <property type="evidence" value="ECO:0007669"/>
    <property type="project" value="TreeGrafter"/>
</dbReference>
<keyword evidence="8" id="KW-0631">Potassium channel</keyword>
<feature type="transmembrane region" description="Helical" evidence="20">
    <location>
        <begin position="286"/>
        <end position="305"/>
    </location>
</feature>
<keyword evidence="4" id="KW-1003">Cell membrane</keyword>
<feature type="transmembrane region" description="Helical" evidence="20">
    <location>
        <begin position="244"/>
        <end position="265"/>
    </location>
</feature>
<dbReference type="InterPro" id="IPR003148">
    <property type="entry name" value="RCK_N"/>
</dbReference>
<dbReference type="Pfam" id="PF00520">
    <property type="entry name" value="Ion_trans"/>
    <property type="match status" value="1"/>
</dbReference>
<feature type="domain" description="RCK N-terminal" evidence="21">
    <location>
        <begin position="785"/>
        <end position="927"/>
    </location>
</feature>
<evidence type="ECO:0000256" key="16">
    <source>
        <dbReference type="ARBA" id="ARBA00023303"/>
    </source>
</evidence>